<dbReference type="Pfam" id="PF06280">
    <property type="entry name" value="fn3_5"/>
    <property type="match status" value="1"/>
</dbReference>
<dbReference type="CDD" id="cd07489">
    <property type="entry name" value="Peptidases_S8_5"/>
    <property type="match status" value="1"/>
</dbReference>
<dbReference type="PANTHER" id="PTHR43806">
    <property type="entry name" value="PEPTIDASE S8"/>
    <property type="match status" value="1"/>
</dbReference>
<dbReference type="Pfam" id="PF02225">
    <property type="entry name" value="PA"/>
    <property type="match status" value="1"/>
</dbReference>
<evidence type="ECO:0000256" key="6">
    <source>
        <dbReference type="ARBA" id="ARBA00022801"/>
    </source>
</evidence>
<dbReference type="InterPro" id="IPR015500">
    <property type="entry name" value="Peptidase_S8_subtilisin-rel"/>
</dbReference>
<evidence type="ECO:0000259" key="14">
    <source>
        <dbReference type="Pfam" id="PF06280"/>
    </source>
</evidence>
<dbReference type="PROSITE" id="PS00137">
    <property type="entry name" value="SUBTILASE_HIS"/>
    <property type="match status" value="1"/>
</dbReference>
<dbReference type="EMBL" id="JAUEPP010000006">
    <property type="protein sequence ID" value="KAK3340644.1"/>
    <property type="molecule type" value="Genomic_DNA"/>
</dbReference>
<keyword evidence="7 9" id="KW-0720">Serine protease</keyword>
<dbReference type="Gene3D" id="3.50.30.30">
    <property type="match status" value="1"/>
</dbReference>
<protein>
    <submittedName>
        <fullName evidence="15">Peptidase S8/S53 domain-containing protein</fullName>
    </submittedName>
</protein>
<keyword evidence="3" id="KW-0964">Secreted</keyword>
<evidence type="ECO:0000256" key="10">
    <source>
        <dbReference type="RuleBase" id="RU003355"/>
    </source>
</evidence>
<dbReference type="Gene3D" id="3.40.50.200">
    <property type="entry name" value="Peptidase S8/S53 domain"/>
    <property type="match status" value="1"/>
</dbReference>
<evidence type="ECO:0000256" key="3">
    <source>
        <dbReference type="ARBA" id="ARBA00022525"/>
    </source>
</evidence>
<evidence type="ECO:0000313" key="16">
    <source>
        <dbReference type="Proteomes" id="UP001278500"/>
    </source>
</evidence>
<evidence type="ECO:0000256" key="7">
    <source>
        <dbReference type="ARBA" id="ARBA00022825"/>
    </source>
</evidence>
<accession>A0AAE0JBJ6</accession>
<dbReference type="Pfam" id="PF00082">
    <property type="entry name" value="Peptidase_S8"/>
    <property type="match status" value="1"/>
</dbReference>
<dbReference type="GO" id="GO:0006508">
    <property type="term" value="P:proteolysis"/>
    <property type="evidence" value="ECO:0007669"/>
    <property type="project" value="UniProtKB-KW"/>
</dbReference>
<sequence>MVRLGLATTLLAAASFAQAAHLKAPNVVPGAYIVEYEDSHDPTSILNSIKGDATIRKDIRHELFKGASFQFKDLDKADDLASKVAAMSGVKAMYPVRRYSVPEVTVHYTGSAVQEVVAKRDTGKDTFTPHLMTQVNKFRDSGVTGKGIKVGVIDTGIDYLHPALGGCFGPGCLVSYGTDLVGDDFNGANTPVPDSDPIDNCQGHGSHVAGIIAAQTNNPYGIIGAASDVTLGAYRVFGCSGDVGNDILIEAYLKAYDDGSDIITASIGGASGWPEDSWAAVVSRIVEKGVPCLVSAGNDGDHGIFYASTAANGKKVTAVASVDNIIAPALLSEATYSVANGSLSTFGFTAGTPSAWANVSLPVWSVNFNTADAANGCEAFPDDTPDLSKYIVLIRRGTCTFVQKAQNAAAKGAKYIIYYNNASGSTKVDVSAVAGVQAAAMVTSETGAAWIKALQAGSKVIVNMADPETAPKNLNNFPNTATPGFLSTYTSWGPTYEVDVKPQISAPGGMILSTYPRALGSYAVLSGTSMACPLAAATWALVMQKRGTKDPKVLENLFAATAHPNLFNDGAKNYSMLAPVAQQGAGLIQAWDAANANALLGVSSISFNDTEHIKPLQSFEVTNTGKKAVTYQLGHTSAATAYTFADATSIDPAAFPNELTDAKATLVLTPAKLTLNPGQKKTVTVLAIPPLGLDAKRLPVYSGYITLNGTDSTGYSLPYQGVVGSMRSVTVLDKENSYLSQSSDATLAPVAAGTTFTLPPAGKANETQYANTVYPTVVLTLAMGSAEVRADVVNAKGKTIGQVLTFPAYWNARGTFEWNWDGALSDGSYAPADTYTITLKALKIYGNSKKPQDWETQTTESFTIKYASKIKRVFSA</sequence>
<dbReference type="PROSITE" id="PS00136">
    <property type="entry name" value="SUBTILASE_ASP"/>
    <property type="match status" value="1"/>
</dbReference>
<dbReference type="GeneID" id="87859841"/>
<feature type="domain" description="C5a peptidase/Subtilisin-like protease SBT2-like Fn3-like" evidence="14">
    <location>
        <begin position="605"/>
        <end position="719"/>
    </location>
</feature>
<dbReference type="InterPro" id="IPR023827">
    <property type="entry name" value="Peptidase_S8_Asp-AS"/>
</dbReference>
<proteinExistence type="inferred from homology"/>
<dbReference type="InterPro" id="IPR034187">
    <property type="entry name" value="Peptidases_S8_5"/>
</dbReference>
<dbReference type="Gene3D" id="2.60.40.4070">
    <property type="match status" value="1"/>
</dbReference>
<dbReference type="Proteomes" id="UP001278500">
    <property type="component" value="Unassembled WGS sequence"/>
</dbReference>
<dbReference type="AlphaFoldDB" id="A0AAE0JBJ6"/>
<evidence type="ECO:0000256" key="2">
    <source>
        <dbReference type="ARBA" id="ARBA00022512"/>
    </source>
</evidence>
<reference evidence="15" key="1">
    <citation type="journal article" date="2023" name="Mol. Phylogenet. Evol.">
        <title>Genome-scale phylogeny and comparative genomics of the fungal order Sordariales.</title>
        <authorList>
            <person name="Hensen N."/>
            <person name="Bonometti L."/>
            <person name="Westerberg I."/>
            <person name="Brannstrom I.O."/>
            <person name="Guillou S."/>
            <person name="Cros-Aarteil S."/>
            <person name="Calhoun S."/>
            <person name="Haridas S."/>
            <person name="Kuo A."/>
            <person name="Mondo S."/>
            <person name="Pangilinan J."/>
            <person name="Riley R."/>
            <person name="LaButti K."/>
            <person name="Andreopoulos B."/>
            <person name="Lipzen A."/>
            <person name="Chen C."/>
            <person name="Yan M."/>
            <person name="Daum C."/>
            <person name="Ng V."/>
            <person name="Clum A."/>
            <person name="Steindorff A."/>
            <person name="Ohm R.A."/>
            <person name="Martin F."/>
            <person name="Silar P."/>
            <person name="Natvig D.O."/>
            <person name="Lalanne C."/>
            <person name="Gautier V."/>
            <person name="Ament-Velasquez S.L."/>
            <person name="Kruys A."/>
            <person name="Hutchinson M.I."/>
            <person name="Powell A.J."/>
            <person name="Barry K."/>
            <person name="Miller A.N."/>
            <person name="Grigoriev I.V."/>
            <person name="Debuchy R."/>
            <person name="Gladieux P."/>
            <person name="Hiltunen Thoren M."/>
            <person name="Johannesson H."/>
        </authorList>
    </citation>
    <scope>NUCLEOTIDE SEQUENCE</scope>
    <source>
        <strain evidence="15">CBS 560.94</strain>
    </source>
</reference>
<keyword evidence="6 9" id="KW-0378">Hydrolase</keyword>
<evidence type="ECO:0000256" key="11">
    <source>
        <dbReference type="SAM" id="SignalP"/>
    </source>
</evidence>
<dbReference type="GO" id="GO:0016020">
    <property type="term" value="C:membrane"/>
    <property type="evidence" value="ECO:0007669"/>
    <property type="project" value="InterPro"/>
</dbReference>
<evidence type="ECO:0000256" key="4">
    <source>
        <dbReference type="ARBA" id="ARBA00022670"/>
    </source>
</evidence>
<keyword evidence="2" id="KW-0134">Cell wall</keyword>
<evidence type="ECO:0000256" key="9">
    <source>
        <dbReference type="PROSITE-ProRule" id="PRU01240"/>
    </source>
</evidence>
<dbReference type="PROSITE" id="PS51892">
    <property type="entry name" value="SUBTILASE"/>
    <property type="match status" value="1"/>
</dbReference>
<evidence type="ECO:0000313" key="15">
    <source>
        <dbReference type="EMBL" id="KAK3340644.1"/>
    </source>
</evidence>
<dbReference type="InterPro" id="IPR003137">
    <property type="entry name" value="PA_domain"/>
</dbReference>
<dbReference type="GO" id="GO:0004252">
    <property type="term" value="F:serine-type endopeptidase activity"/>
    <property type="evidence" value="ECO:0007669"/>
    <property type="project" value="UniProtKB-UniRule"/>
</dbReference>
<dbReference type="InterPro" id="IPR046450">
    <property type="entry name" value="PA_dom_sf"/>
</dbReference>
<keyword evidence="5 11" id="KW-0732">Signal</keyword>
<comment type="caution">
    <text evidence="15">The sequence shown here is derived from an EMBL/GenBank/DDBJ whole genome shotgun (WGS) entry which is preliminary data.</text>
</comment>
<dbReference type="RefSeq" id="XP_062679586.1">
    <property type="nucleotide sequence ID" value="XM_062822687.1"/>
</dbReference>
<evidence type="ECO:0000256" key="1">
    <source>
        <dbReference type="ARBA" id="ARBA00011073"/>
    </source>
</evidence>
<dbReference type="PRINTS" id="PR00723">
    <property type="entry name" value="SUBTILISIN"/>
</dbReference>
<dbReference type="InterPro" id="IPR023828">
    <property type="entry name" value="Peptidase_S8_Ser-AS"/>
</dbReference>
<organism evidence="15 16">
    <name type="scientific">Neurospora tetraspora</name>
    <dbReference type="NCBI Taxonomy" id="94610"/>
    <lineage>
        <taxon>Eukaryota</taxon>
        <taxon>Fungi</taxon>
        <taxon>Dikarya</taxon>
        <taxon>Ascomycota</taxon>
        <taxon>Pezizomycotina</taxon>
        <taxon>Sordariomycetes</taxon>
        <taxon>Sordariomycetidae</taxon>
        <taxon>Sordariales</taxon>
        <taxon>Sordariaceae</taxon>
        <taxon>Neurospora</taxon>
    </lineage>
</organism>
<evidence type="ECO:0000259" key="12">
    <source>
        <dbReference type="Pfam" id="PF00082"/>
    </source>
</evidence>
<feature type="signal peptide" evidence="11">
    <location>
        <begin position="1"/>
        <end position="19"/>
    </location>
</feature>
<feature type="active site" description="Charge relay system" evidence="8 9">
    <location>
        <position position="529"/>
    </location>
</feature>
<gene>
    <name evidence="15" type="ORF">B0H65DRAFT_266397</name>
</gene>
<dbReference type="InterPro" id="IPR022398">
    <property type="entry name" value="Peptidase_S8_His-AS"/>
</dbReference>
<dbReference type="PANTHER" id="PTHR43806:SF66">
    <property type="entry name" value="SERIN ENDOPEPTIDASE"/>
    <property type="match status" value="1"/>
</dbReference>
<dbReference type="FunFam" id="3.50.30.30:FF:000077">
    <property type="entry name" value="Serin endopeptidase"/>
    <property type="match status" value="1"/>
</dbReference>
<evidence type="ECO:0000256" key="8">
    <source>
        <dbReference type="PIRSR" id="PIRSR615500-1"/>
    </source>
</evidence>
<feature type="domain" description="Peptidase S8/S53" evidence="12">
    <location>
        <begin position="145"/>
        <end position="572"/>
    </location>
</feature>
<dbReference type="SUPFAM" id="SSF52025">
    <property type="entry name" value="PA domain"/>
    <property type="match status" value="1"/>
</dbReference>
<dbReference type="InterPro" id="IPR036852">
    <property type="entry name" value="Peptidase_S8/S53_dom_sf"/>
</dbReference>
<comment type="similarity">
    <text evidence="1 9 10">Belongs to the peptidase S8 family.</text>
</comment>
<name>A0AAE0JBJ6_9PEZI</name>
<keyword evidence="4 9" id="KW-0645">Protease</keyword>
<evidence type="ECO:0000256" key="5">
    <source>
        <dbReference type="ARBA" id="ARBA00022729"/>
    </source>
</evidence>
<feature type="domain" description="PA" evidence="13">
    <location>
        <begin position="373"/>
        <end position="449"/>
    </location>
</feature>
<dbReference type="SUPFAM" id="SSF52743">
    <property type="entry name" value="Subtilisin-like"/>
    <property type="match status" value="1"/>
</dbReference>
<dbReference type="InterPro" id="IPR010435">
    <property type="entry name" value="C5a/SBT2-like_Fn3"/>
</dbReference>
<dbReference type="CDD" id="cd02124">
    <property type="entry name" value="PA_PoS1_like"/>
    <property type="match status" value="1"/>
</dbReference>
<dbReference type="PROSITE" id="PS00138">
    <property type="entry name" value="SUBTILASE_SER"/>
    <property type="match status" value="1"/>
</dbReference>
<feature type="chain" id="PRO_5041988790" evidence="11">
    <location>
        <begin position="20"/>
        <end position="876"/>
    </location>
</feature>
<feature type="active site" description="Charge relay system" evidence="8 9">
    <location>
        <position position="154"/>
    </location>
</feature>
<keyword evidence="16" id="KW-1185">Reference proteome</keyword>
<feature type="active site" description="Charge relay system" evidence="8 9">
    <location>
        <position position="204"/>
    </location>
</feature>
<dbReference type="InterPro" id="IPR000209">
    <property type="entry name" value="Peptidase_S8/S53_dom"/>
</dbReference>
<reference evidence="15" key="2">
    <citation type="submission" date="2023-06" db="EMBL/GenBank/DDBJ databases">
        <authorList>
            <consortium name="Lawrence Berkeley National Laboratory"/>
            <person name="Haridas S."/>
            <person name="Hensen N."/>
            <person name="Bonometti L."/>
            <person name="Westerberg I."/>
            <person name="Brannstrom I.O."/>
            <person name="Guillou S."/>
            <person name="Cros-Aarteil S."/>
            <person name="Calhoun S."/>
            <person name="Kuo A."/>
            <person name="Mondo S."/>
            <person name="Pangilinan J."/>
            <person name="Riley R."/>
            <person name="Labutti K."/>
            <person name="Andreopoulos B."/>
            <person name="Lipzen A."/>
            <person name="Chen C."/>
            <person name="Yanf M."/>
            <person name="Daum C."/>
            <person name="Ng V."/>
            <person name="Clum A."/>
            <person name="Steindorff A."/>
            <person name="Ohm R."/>
            <person name="Martin F."/>
            <person name="Silar P."/>
            <person name="Natvig D."/>
            <person name="Lalanne C."/>
            <person name="Gautier V."/>
            <person name="Ament-Velasquez S.L."/>
            <person name="Kruys A."/>
            <person name="Hutchinson M.I."/>
            <person name="Powell A.J."/>
            <person name="Barry K."/>
            <person name="Miller A.N."/>
            <person name="Grigoriev I.V."/>
            <person name="Debuchy R."/>
            <person name="Gladieux P."/>
            <person name="Thoren M.H."/>
            <person name="Johannesson H."/>
        </authorList>
    </citation>
    <scope>NUCLEOTIDE SEQUENCE</scope>
    <source>
        <strain evidence="15">CBS 560.94</strain>
    </source>
</reference>
<dbReference type="InterPro" id="IPR050131">
    <property type="entry name" value="Peptidase_S8_subtilisin-like"/>
</dbReference>
<evidence type="ECO:0000259" key="13">
    <source>
        <dbReference type="Pfam" id="PF02225"/>
    </source>
</evidence>